<dbReference type="GO" id="GO:0016485">
    <property type="term" value="P:protein processing"/>
    <property type="evidence" value="ECO:0007669"/>
    <property type="project" value="TreeGrafter"/>
</dbReference>
<comment type="similarity">
    <text evidence="2">Belongs to the peptidase M13 family.</text>
</comment>
<dbReference type="AlphaFoldDB" id="A0AAW3ZFJ2"/>
<dbReference type="InterPro" id="IPR000718">
    <property type="entry name" value="Peptidase_M13"/>
</dbReference>
<keyword evidence="8" id="KW-0732">Signal</keyword>
<dbReference type="PROSITE" id="PS51885">
    <property type="entry name" value="NEPRILYSIN"/>
    <property type="match status" value="1"/>
</dbReference>
<dbReference type="PANTHER" id="PTHR11733:SF167">
    <property type="entry name" value="FI17812P1-RELATED"/>
    <property type="match status" value="1"/>
</dbReference>
<keyword evidence="6" id="KW-0862">Zinc</keyword>
<evidence type="ECO:0000256" key="7">
    <source>
        <dbReference type="ARBA" id="ARBA00023049"/>
    </source>
</evidence>
<evidence type="ECO:0000256" key="2">
    <source>
        <dbReference type="ARBA" id="ARBA00007357"/>
    </source>
</evidence>
<keyword evidence="5" id="KW-0378">Hydrolase</keyword>
<evidence type="ECO:0000256" key="6">
    <source>
        <dbReference type="ARBA" id="ARBA00022833"/>
    </source>
</evidence>
<feature type="domain" description="Peptidase M13 N-terminal" evidence="10">
    <location>
        <begin position="71"/>
        <end position="449"/>
    </location>
</feature>
<comment type="cofactor">
    <cofactor evidence="1">
        <name>Zn(2+)</name>
        <dbReference type="ChEBI" id="CHEBI:29105"/>
    </cofactor>
</comment>
<evidence type="ECO:0000256" key="1">
    <source>
        <dbReference type="ARBA" id="ARBA00001947"/>
    </source>
</evidence>
<reference evidence="11 12" key="1">
    <citation type="submission" date="2020-09" db="EMBL/GenBank/DDBJ databases">
        <title>Pseudoxanthomonas sp. CAU 1598 isolated from sand of Yaerae Beach.</title>
        <authorList>
            <person name="Kim W."/>
        </authorList>
    </citation>
    <scope>NUCLEOTIDE SEQUENCE [LARGE SCALE GENOMIC DNA]</scope>
    <source>
        <strain evidence="11 12">CAU 1598</strain>
    </source>
</reference>
<dbReference type="PRINTS" id="PR00786">
    <property type="entry name" value="NEPRILYSIN"/>
</dbReference>
<dbReference type="Gene3D" id="1.10.1380.10">
    <property type="entry name" value="Neutral endopeptidase , domain2"/>
    <property type="match status" value="1"/>
</dbReference>
<evidence type="ECO:0000256" key="3">
    <source>
        <dbReference type="ARBA" id="ARBA00022670"/>
    </source>
</evidence>
<dbReference type="InterPro" id="IPR018497">
    <property type="entry name" value="Peptidase_M13_C"/>
</dbReference>
<accession>A0AAW3ZFJ2</accession>
<keyword evidence="3" id="KW-0645">Protease</keyword>
<dbReference type="PROSITE" id="PS51257">
    <property type="entry name" value="PROKAR_LIPOPROTEIN"/>
    <property type="match status" value="1"/>
</dbReference>
<dbReference type="CDD" id="cd08662">
    <property type="entry name" value="M13"/>
    <property type="match status" value="1"/>
</dbReference>
<dbReference type="SUPFAM" id="SSF55486">
    <property type="entry name" value="Metalloproteases ('zincins'), catalytic domain"/>
    <property type="match status" value="1"/>
</dbReference>
<evidence type="ECO:0000313" key="12">
    <source>
        <dbReference type="Proteomes" id="UP000613768"/>
    </source>
</evidence>
<evidence type="ECO:0000259" key="9">
    <source>
        <dbReference type="Pfam" id="PF01431"/>
    </source>
</evidence>
<protein>
    <submittedName>
        <fullName evidence="11">Peptidase</fullName>
    </submittedName>
</protein>
<dbReference type="RefSeq" id="WP_192028272.1">
    <property type="nucleotide sequence ID" value="NZ_JACYTR010000005.1"/>
</dbReference>
<evidence type="ECO:0000256" key="5">
    <source>
        <dbReference type="ARBA" id="ARBA00022801"/>
    </source>
</evidence>
<dbReference type="GO" id="GO:0046872">
    <property type="term" value="F:metal ion binding"/>
    <property type="evidence" value="ECO:0007669"/>
    <property type="project" value="UniProtKB-KW"/>
</dbReference>
<dbReference type="InterPro" id="IPR008753">
    <property type="entry name" value="Peptidase_M13_N"/>
</dbReference>
<evidence type="ECO:0000259" key="10">
    <source>
        <dbReference type="Pfam" id="PF05649"/>
    </source>
</evidence>
<dbReference type="GO" id="GO:0005886">
    <property type="term" value="C:plasma membrane"/>
    <property type="evidence" value="ECO:0007669"/>
    <property type="project" value="TreeGrafter"/>
</dbReference>
<evidence type="ECO:0000256" key="8">
    <source>
        <dbReference type="SAM" id="SignalP"/>
    </source>
</evidence>
<dbReference type="PANTHER" id="PTHR11733">
    <property type="entry name" value="ZINC METALLOPROTEASE FAMILY M13 NEPRILYSIN-RELATED"/>
    <property type="match status" value="1"/>
</dbReference>
<keyword evidence="12" id="KW-1185">Reference proteome</keyword>
<dbReference type="GO" id="GO:0004222">
    <property type="term" value="F:metalloendopeptidase activity"/>
    <property type="evidence" value="ECO:0007669"/>
    <property type="project" value="InterPro"/>
</dbReference>
<proteinExistence type="inferred from homology"/>
<feature type="domain" description="Peptidase M13 C-terminal" evidence="9">
    <location>
        <begin position="501"/>
        <end position="703"/>
    </location>
</feature>
<name>A0AAW3ZFJ2_9GAMM</name>
<feature type="signal peptide" evidence="8">
    <location>
        <begin position="1"/>
        <end position="28"/>
    </location>
</feature>
<evidence type="ECO:0000313" key="11">
    <source>
        <dbReference type="EMBL" id="MBD8524925.1"/>
    </source>
</evidence>
<gene>
    <name evidence="11" type="ORF">IFO71_04135</name>
</gene>
<dbReference type="Gene3D" id="3.40.390.10">
    <property type="entry name" value="Collagenase (Catalytic Domain)"/>
    <property type="match status" value="1"/>
</dbReference>
<dbReference type="Proteomes" id="UP000613768">
    <property type="component" value="Unassembled WGS sequence"/>
</dbReference>
<dbReference type="EMBL" id="JACYTR010000005">
    <property type="protein sequence ID" value="MBD8524925.1"/>
    <property type="molecule type" value="Genomic_DNA"/>
</dbReference>
<comment type="caution">
    <text evidence="11">The sequence shown here is derived from an EMBL/GenBank/DDBJ whole genome shotgun (WGS) entry which is preliminary data.</text>
</comment>
<dbReference type="InterPro" id="IPR042089">
    <property type="entry name" value="Peptidase_M13_dom_2"/>
</dbReference>
<keyword evidence="7" id="KW-0482">Metalloprotease</keyword>
<sequence length="706" mass="77820">MYPSKTRPALLSAAIVFSLAACSQQSEAPQASAPSATAAASAPAPLSIDFSRVPEPIRFQASDLDTSIRACEHFGNHVNSRWLASNPIPGDRTTWGAFPALGERSLAIQHEIAKAAATAPGASGEVRSQVGNFFKSGMDQAAIEAAGITPIQAELDAIAALSSSEQIAEYLRQRYARGTGMLFGFYGSADIKDSTTNIAYAMQGGLSLPERAYYLEDREDYLKARAAFLEHVAKLLVLAGGSEAEAKTQAEQVMAFETELAKASLARLELRDPANRYNPVDLATADALTPNFSWTAFFSAIDVPAPSMFSLAMTDFFKQVDTMLAETPVEHWQTWLRFKTIDDASPYLSSAFEEQNFEFYRRTLAGQKEQQERWKRVLSAVNGGIGEGLGQLYVEVAFPPASKAKMEQLVDNLRAALKVRLENLAWMGEETKAKALEKWSTFTPKIGYPDKWRSWAGLEIRPDDYIGNVQRAVAFNYRFNLDKIGKPVDRSEWGMSPQTVNAYYRSTANEIVFPAAILQPPFFDAEADDALNYGGIGAVIGHEMLHGYDDQGSKFDAQGNFSNWWTDQDRAQFEANTAKLADQYSSYEALPGMFVNGKLGLGENIADLGGVTVALDALHRTRAEGFIDPMVEGLSQDQRFFMNWATVWRINYTEEQLKVQLTVGPHSPGTFRAYGPAQNIPQFATAFQCSEKDPMVRAGEERVTIW</sequence>
<dbReference type="Pfam" id="PF01431">
    <property type="entry name" value="Peptidase_M13"/>
    <property type="match status" value="1"/>
</dbReference>
<keyword evidence="4" id="KW-0479">Metal-binding</keyword>
<evidence type="ECO:0000256" key="4">
    <source>
        <dbReference type="ARBA" id="ARBA00022723"/>
    </source>
</evidence>
<organism evidence="11 12">
    <name type="scientific">Pseudomarimonas arenosa</name>
    <dbReference type="NCBI Taxonomy" id="2774145"/>
    <lineage>
        <taxon>Bacteria</taxon>
        <taxon>Pseudomonadati</taxon>
        <taxon>Pseudomonadota</taxon>
        <taxon>Gammaproteobacteria</taxon>
        <taxon>Lysobacterales</taxon>
        <taxon>Lysobacteraceae</taxon>
        <taxon>Pseudomarimonas</taxon>
    </lineage>
</organism>
<feature type="chain" id="PRO_5043901782" evidence="8">
    <location>
        <begin position="29"/>
        <end position="706"/>
    </location>
</feature>
<dbReference type="Pfam" id="PF05649">
    <property type="entry name" value="Peptidase_M13_N"/>
    <property type="match status" value="1"/>
</dbReference>
<dbReference type="InterPro" id="IPR024079">
    <property type="entry name" value="MetalloPept_cat_dom_sf"/>
</dbReference>